<dbReference type="SUPFAM" id="SSF51338">
    <property type="entry name" value="Composite domain of metallo-dependent hydrolases"/>
    <property type="match status" value="1"/>
</dbReference>
<organism evidence="1 2">
    <name type="scientific">Microbacterium capsulatum</name>
    <dbReference type="NCBI Taxonomy" id="3041921"/>
    <lineage>
        <taxon>Bacteria</taxon>
        <taxon>Bacillati</taxon>
        <taxon>Actinomycetota</taxon>
        <taxon>Actinomycetes</taxon>
        <taxon>Micrococcales</taxon>
        <taxon>Microbacteriaceae</taxon>
        <taxon>Microbacterium</taxon>
    </lineage>
</organism>
<dbReference type="InterPro" id="IPR011059">
    <property type="entry name" value="Metal-dep_hydrolase_composite"/>
</dbReference>
<dbReference type="RefSeq" id="WP_308489574.1">
    <property type="nucleotide sequence ID" value="NZ_JAVFCB010000006.1"/>
</dbReference>
<evidence type="ECO:0000313" key="1">
    <source>
        <dbReference type="EMBL" id="MDQ4214631.1"/>
    </source>
</evidence>
<proteinExistence type="predicted"/>
<dbReference type="Gene3D" id="2.30.40.10">
    <property type="entry name" value="Urease, subunit C, domain 1"/>
    <property type="match status" value="1"/>
</dbReference>
<dbReference type="InterPro" id="IPR051781">
    <property type="entry name" value="Metallo-dep_Hydrolase"/>
</dbReference>
<sequence>MRTLIRAGVVVPATGGRTVENGGVVIENGRILDVLGARTAGEPFAGRIVDVPDCAVIPGLVNIHTHGVSPSPLFPSGAAALPEERWLGHLDRHLAAGTTTVLSTCGLGTMAEIREADRRHAVHVRGATAHTPGALAAALAADGAGLGPAHRASTVERMLEDGAVAIGELGGGQTLGGGGQDLVYLPAAIRRLTGRTVTQEQARGLKEAVLGRFMDEGSGDAELFAARAAEAGLGDVPRDELRALVVGTVMPSVGHARDGIREGIEAAVRFGVPALVHSAAASADLIRSLLSLPRARGTVIAGHVNHTSHTVEEAMRLAEAGRDAGWHGEASVFDLLEGRETVRTREHWDALLSAPGLVDVLATDYGHDGRHDPLIAGVQDLIDAGHRTLAQAVEMATSVPAALIPGLVDGGAMLRRGAPADVVIARRDDLRDVRAVLVGGEDVVRHGQVLAGVHA</sequence>
<accession>A0ABU0XHM6</accession>
<reference evidence="1 2" key="1">
    <citation type="submission" date="2023-08" db="EMBL/GenBank/DDBJ databases">
        <title>Microbacterium sp. nov., isolated from a waste landfill.</title>
        <authorList>
            <person name="Wen W."/>
        </authorList>
    </citation>
    <scope>NUCLEOTIDE SEQUENCE [LARGE SCALE GENOMIC DNA]</scope>
    <source>
        <strain evidence="1 2">ASV81</strain>
    </source>
</reference>
<dbReference type="PANTHER" id="PTHR43135">
    <property type="entry name" value="ALPHA-D-RIBOSE 1-METHYLPHOSPHONATE 5-TRIPHOSPHATE DIPHOSPHATASE"/>
    <property type="match status" value="1"/>
</dbReference>
<dbReference type="Proteomes" id="UP001230289">
    <property type="component" value="Unassembled WGS sequence"/>
</dbReference>
<dbReference type="Gene3D" id="3.20.20.140">
    <property type="entry name" value="Metal-dependent hydrolases"/>
    <property type="match status" value="1"/>
</dbReference>
<dbReference type="SUPFAM" id="SSF51556">
    <property type="entry name" value="Metallo-dependent hydrolases"/>
    <property type="match status" value="1"/>
</dbReference>
<dbReference type="PANTHER" id="PTHR43135:SF3">
    <property type="entry name" value="ALPHA-D-RIBOSE 1-METHYLPHOSPHONATE 5-TRIPHOSPHATE DIPHOSPHATASE"/>
    <property type="match status" value="1"/>
</dbReference>
<protein>
    <recommendedName>
        <fullName evidence="3">Amidohydrolase family protein</fullName>
    </recommendedName>
</protein>
<comment type="caution">
    <text evidence="1">The sequence shown here is derived from an EMBL/GenBank/DDBJ whole genome shotgun (WGS) entry which is preliminary data.</text>
</comment>
<gene>
    <name evidence="1" type="ORF">RBR11_11970</name>
</gene>
<keyword evidence="2" id="KW-1185">Reference proteome</keyword>
<dbReference type="EMBL" id="JAVFCB010000006">
    <property type="protein sequence ID" value="MDQ4214631.1"/>
    <property type="molecule type" value="Genomic_DNA"/>
</dbReference>
<name>A0ABU0XHM6_9MICO</name>
<evidence type="ECO:0000313" key="2">
    <source>
        <dbReference type="Proteomes" id="UP001230289"/>
    </source>
</evidence>
<dbReference type="InterPro" id="IPR032466">
    <property type="entry name" value="Metal_Hydrolase"/>
</dbReference>
<evidence type="ECO:0008006" key="3">
    <source>
        <dbReference type="Google" id="ProtNLM"/>
    </source>
</evidence>